<protein>
    <submittedName>
        <fullName evidence="2">(rape) hypothetical protein</fullName>
    </submittedName>
</protein>
<accession>A0A816IVW0</accession>
<proteinExistence type="predicted"/>
<dbReference type="AlphaFoldDB" id="A0A816IVW0"/>
<keyword evidence="1" id="KW-0812">Transmembrane</keyword>
<dbReference type="EMBL" id="HG994373">
    <property type="protein sequence ID" value="CAF1716991.1"/>
    <property type="molecule type" value="Genomic_DNA"/>
</dbReference>
<keyword evidence="1" id="KW-1133">Transmembrane helix</keyword>
<gene>
    <name evidence="2" type="ORF">DARMORV10_C09P11000.1</name>
</gene>
<evidence type="ECO:0000256" key="1">
    <source>
        <dbReference type="SAM" id="Phobius"/>
    </source>
</evidence>
<keyword evidence="1" id="KW-0472">Membrane</keyword>
<feature type="non-terminal residue" evidence="2">
    <location>
        <position position="1"/>
    </location>
</feature>
<feature type="transmembrane region" description="Helical" evidence="1">
    <location>
        <begin position="21"/>
        <end position="44"/>
    </location>
</feature>
<evidence type="ECO:0000313" key="2">
    <source>
        <dbReference type="EMBL" id="CAF1716991.1"/>
    </source>
</evidence>
<sequence length="81" mass="8709">APKPPFRLAPVSVVRVPPPEALLLTLPLFLFAIVSPFTFSLRYVSGSGRVKFSGVSSSSGWCRSVVPSSVLVSRRVESGDY</sequence>
<reference evidence="2" key="1">
    <citation type="submission" date="2021-01" db="EMBL/GenBank/DDBJ databases">
        <authorList>
            <consortium name="Genoscope - CEA"/>
            <person name="William W."/>
        </authorList>
    </citation>
    <scope>NUCLEOTIDE SEQUENCE</scope>
</reference>
<dbReference type="Proteomes" id="UP001295469">
    <property type="component" value="Chromosome C09"/>
</dbReference>
<name>A0A816IVW0_BRANA</name>
<organism evidence="2">
    <name type="scientific">Brassica napus</name>
    <name type="common">Rape</name>
    <dbReference type="NCBI Taxonomy" id="3708"/>
    <lineage>
        <taxon>Eukaryota</taxon>
        <taxon>Viridiplantae</taxon>
        <taxon>Streptophyta</taxon>
        <taxon>Embryophyta</taxon>
        <taxon>Tracheophyta</taxon>
        <taxon>Spermatophyta</taxon>
        <taxon>Magnoliopsida</taxon>
        <taxon>eudicotyledons</taxon>
        <taxon>Gunneridae</taxon>
        <taxon>Pentapetalae</taxon>
        <taxon>rosids</taxon>
        <taxon>malvids</taxon>
        <taxon>Brassicales</taxon>
        <taxon>Brassicaceae</taxon>
        <taxon>Brassiceae</taxon>
        <taxon>Brassica</taxon>
    </lineage>
</organism>